<dbReference type="EMBL" id="JAMTCJ010000002">
    <property type="protein sequence ID" value="MCP2175951.1"/>
    <property type="molecule type" value="Genomic_DNA"/>
</dbReference>
<organism evidence="1 2">
    <name type="scientific">Williamsia maris</name>
    <dbReference type="NCBI Taxonomy" id="72806"/>
    <lineage>
        <taxon>Bacteria</taxon>
        <taxon>Bacillati</taxon>
        <taxon>Actinomycetota</taxon>
        <taxon>Actinomycetes</taxon>
        <taxon>Mycobacteriales</taxon>
        <taxon>Nocardiaceae</taxon>
        <taxon>Williamsia</taxon>
    </lineage>
</organism>
<proteinExistence type="predicted"/>
<reference evidence="1 2" key="1">
    <citation type="submission" date="2022-06" db="EMBL/GenBank/DDBJ databases">
        <title>Genomic Encyclopedia of Archaeal and Bacterial Type Strains, Phase II (KMG-II): from individual species to whole genera.</title>
        <authorList>
            <person name="Goeker M."/>
        </authorList>
    </citation>
    <scope>NUCLEOTIDE SEQUENCE [LARGE SCALE GENOMIC DNA]</scope>
    <source>
        <strain evidence="1 2">DSM 44693</strain>
    </source>
</reference>
<dbReference type="Proteomes" id="UP001206895">
    <property type="component" value="Unassembled WGS sequence"/>
</dbReference>
<evidence type="ECO:0000313" key="2">
    <source>
        <dbReference type="Proteomes" id="UP001206895"/>
    </source>
</evidence>
<gene>
    <name evidence="1" type="ORF">LX13_001770</name>
</gene>
<keyword evidence="2" id="KW-1185">Reference proteome</keyword>
<sequence length="170" mass="18432">MTSTAVAAEPLPTVVQTVAADSVHRADGPSFFRLRPPAPIRLLAATWDRTHNPPRATSGHVALEYPVTSSIVVSRNLYAVTDEMRDALMDSDLTGFAFGALAVTRSHHLVGDTSARTPALHTLVLTGRACRSDIAPWRCDSLALSRRAARFFWKHDPALLAFTTSLDVIS</sequence>
<dbReference type="RefSeq" id="WP_253660983.1">
    <property type="nucleotide sequence ID" value="NZ_BAAAJQ010000001.1"/>
</dbReference>
<evidence type="ECO:0000313" key="1">
    <source>
        <dbReference type="EMBL" id="MCP2175951.1"/>
    </source>
</evidence>
<name>A0ABT1HGB6_9NOCA</name>
<comment type="caution">
    <text evidence="1">The sequence shown here is derived from an EMBL/GenBank/DDBJ whole genome shotgun (WGS) entry which is preliminary data.</text>
</comment>
<accession>A0ABT1HGB6</accession>
<protein>
    <submittedName>
        <fullName evidence="1">Uncharacterized protein</fullName>
    </submittedName>
</protein>